<accession>A0A9P0KTT3</accession>
<comment type="caution">
    <text evidence="1">The sequence shown here is derived from an EMBL/GenBank/DDBJ whole genome shotgun (WGS) entry which is preliminary data.</text>
</comment>
<name>A0A9P0KTT3_ACAOB</name>
<evidence type="ECO:0000313" key="2">
    <source>
        <dbReference type="Proteomes" id="UP001152888"/>
    </source>
</evidence>
<reference evidence="1" key="1">
    <citation type="submission" date="2022-03" db="EMBL/GenBank/DDBJ databases">
        <authorList>
            <person name="Sayadi A."/>
        </authorList>
    </citation>
    <scope>NUCLEOTIDE SEQUENCE</scope>
</reference>
<dbReference type="EMBL" id="CAKOFQ010006925">
    <property type="protein sequence ID" value="CAH1982717.1"/>
    <property type="molecule type" value="Genomic_DNA"/>
</dbReference>
<dbReference type="AlphaFoldDB" id="A0A9P0KTT3"/>
<dbReference type="Proteomes" id="UP001152888">
    <property type="component" value="Unassembled WGS sequence"/>
</dbReference>
<protein>
    <submittedName>
        <fullName evidence="1">Uncharacterized protein</fullName>
    </submittedName>
</protein>
<evidence type="ECO:0000313" key="1">
    <source>
        <dbReference type="EMBL" id="CAH1982717.1"/>
    </source>
</evidence>
<organism evidence="1 2">
    <name type="scientific">Acanthoscelides obtectus</name>
    <name type="common">Bean weevil</name>
    <name type="synonym">Bruchus obtectus</name>
    <dbReference type="NCBI Taxonomy" id="200917"/>
    <lineage>
        <taxon>Eukaryota</taxon>
        <taxon>Metazoa</taxon>
        <taxon>Ecdysozoa</taxon>
        <taxon>Arthropoda</taxon>
        <taxon>Hexapoda</taxon>
        <taxon>Insecta</taxon>
        <taxon>Pterygota</taxon>
        <taxon>Neoptera</taxon>
        <taxon>Endopterygota</taxon>
        <taxon>Coleoptera</taxon>
        <taxon>Polyphaga</taxon>
        <taxon>Cucujiformia</taxon>
        <taxon>Chrysomeloidea</taxon>
        <taxon>Chrysomelidae</taxon>
        <taxon>Bruchinae</taxon>
        <taxon>Bruchini</taxon>
        <taxon>Acanthoscelides</taxon>
    </lineage>
</organism>
<sequence length="32" mass="3530">MLHAHVFPCQSSCGVPPFSCIPLKPHGLRPSW</sequence>
<keyword evidence="2" id="KW-1185">Reference proteome</keyword>
<proteinExistence type="predicted"/>
<gene>
    <name evidence="1" type="ORF">ACAOBT_LOCUS15170</name>
</gene>